<feature type="binding site" evidence="4">
    <location>
        <position position="130"/>
    </location>
    <ligand>
        <name>Mn(2+)</name>
        <dbReference type="ChEBI" id="CHEBI:29035"/>
        <label>1</label>
    </ligand>
</feature>
<gene>
    <name evidence="6" type="ORF">BDY21DRAFT_333820</name>
</gene>
<evidence type="ECO:0000256" key="1">
    <source>
        <dbReference type="ARBA" id="ARBA00009227"/>
    </source>
</evidence>
<evidence type="ECO:0000313" key="7">
    <source>
        <dbReference type="Proteomes" id="UP000799766"/>
    </source>
</evidence>
<comment type="cofactor">
    <cofactor evidence="4">
        <name>Mn(2+)</name>
        <dbReference type="ChEBI" id="CHEBI:29035"/>
    </cofactor>
    <text evidence="4">Binds 2 manganese ions per subunit.</text>
</comment>
<organism evidence="6 7">
    <name type="scientific">Lineolata rhizophorae</name>
    <dbReference type="NCBI Taxonomy" id="578093"/>
    <lineage>
        <taxon>Eukaryota</taxon>
        <taxon>Fungi</taxon>
        <taxon>Dikarya</taxon>
        <taxon>Ascomycota</taxon>
        <taxon>Pezizomycotina</taxon>
        <taxon>Dothideomycetes</taxon>
        <taxon>Dothideomycetes incertae sedis</taxon>
        <taxon>Lineolatales</taxon>
        <taxon>Lineolataceae</taxon>
        <taxon>Lineolata</taxon>
    </lineage>
</organism>
<dbReference type="GO" id="GO:0033389">
    <property type="term" value="P:putrescine biosynthetic process from arginine, via agmatine"/>
    <property type="evidence" value="ECO:0007669"/>
    <property type="project" value="TreeGrafter"/>
</dbReference>
<feature type="binding site" evidence="4">
    <location>
        <position position="244"/>
    </location>
    <ligand>
        <name>Mn(2+)</name>
        <dbReference type="ChEBI" id="CHEBI:29035"/>
        <label>1</label>
    </ligand>
</feature>
<name>A0A6A6PB16_9PEZI</name>
<dbReference type="PIRSF" id="PIRSF036979">
    <property type="entry name" value="Arginase"/>
    <property type="match status" value="1"/>
</dbReference>
<dbReference type="PRINTS" id="PR00116">
    <property type="entry name" value="ARGINASE"/>
</dbReference>
<dbReference type="AlphaFoldDB" id="A0A6A6PB16"/>
<keyword evidence="3 5" id="KW-0378">Hydrolase</keyword>
<dbReference type="Proteomes" id="UP000799766">
    <property type="component" value="Unassembled WGS sequence"/>
</dbReference>
<accession>A0A6A6PB16</accession>
<dbReference type="GO" id="GO:0046872">
    <property type="term" value="F:metal ion binding"/>
    <property type="evidence" value="ECO:0007669"/>
    <property type="project" value="UniProtKB-KW"/>
</dbReference>
<keyword evidence="7" id="KW-1185">Reference proteome</keyword>
<dbReference type="PROSITE" id="PS51409">
    <property type="entry name" value="ARGINASE_2"/>
    <property type="match status" value="1"/>
</dbReference>
<feature type="binding site" evidence="4">
    <location>
        <position position="132"/>
    </location>
    <ligand>
        <name>Mn(2+)</name>
        <dbReference type="ChEBI" id="CHEBI:29035"/>
        <label>1</label>
    </ligand>
</feature>
<evidence type="ECO:0000256" key="2">
    <source>
        <dbReference type="ARBA" id="ARBA00022723"/>
    </source>
</evidence>
<keyword evidence="2 4" id="KW-0479">Metal-binding</keyword>
<feature type="binding site" evidence="4">
    <location>
        <position position="134"/>
    </location>
    <ligand>
        <name>Mn(2+)</name>
        <dbReference type="ChEBI" id="CHEBI:29035"/>
        <label>1</label>
    </ligand>
</feature>
<dbReference type="PANTHER" id="PTHR11358:SF26">
    <property type="entry name" value="GUANIDINO ACID HYDROLASE, MITOCHONDRIAL"/>
    <property type="match status" value="1"/>
</dbReference>
<reference evidence="6" key="1">
    <citation type="journal article" date="2020" name="Stud. Mycol.">
        <title>101 Dothideomycetes genomes: a test case for predicting lifestyles and emergence of pathogens.</title>
        <authorList>
            <person name="Haridas S."/>
            <person name="Albert R."/>
            <person name="Binder M."/>
            <person name="Bloem J."/>
            <person name="Labutti K."/>
            <person name="Salamov A."/>
            <person name="Andreopoulos B."/>
            <person name="Baker S."/>
            <person name="Barry K."/>
            <person name="Bills G."/>
            <person name="Bluhm B."/>
            <person name="Cannon C."/>
            <person name="Castanera R."/>
            <person name="Culley D."/>
            <person name="Daum C."/>
            <person name="Ezra D."/>
            <person name="Gonzalez J."/>
            <person name="Henrissat B."/>
            <person name="Kuo A."/>
            <person name="Liang C."/>
            <person name="Lipzen A."/>
            <person name="Lutzoni F."/>
            <person name="Magnuson J."/>
            <person name="Mondo S."/>
            <person name="Nolan M."/>
            <person name="Ohm R."/>
            <person name="Pangilinan J."/>
            <person name="Park H.-J."/>
            <person name="Ramirez L."/>
            <person name="Alfaro M."/>
            <person name="Sun H."/>
            <person name="Tritt A."/>
            <person name="Yoshinaga Y."/>
            <person name="Zwiers L.-H."/>
            <person name="Turgeon B."/>
            <person name="Goodwin S."/>
            <person name="Spatafora J."/>
            <person name="Crous P."/>
            <person name="Grigoriev I."/>
        </authorList>
    </citation>
    <scope>NUCLEOTIDE SEQUENCE</scope>
    <source>
        <strain evidence="6">ATCC 16933</strain>
    </source>
</reference>
<sequence length="334" mass="36125">MFSTRVQNVPQSSERARFGPRAIRSGSARQVPYRSFNPRAGLNPYTSWAKIVDCGDVPVSPFDNDLALRQMSEAFLELGQRAPALTSESPSSYFQKPRLVTLGGDHSIALPALRALKQIHGRPISVVHFDAHQDTWHPAKYPSAWVEAAPVGAAHTSEMPQSYFTHGSMFWLAGTEGLVANGSSVHAGLRSRLSDYSDYDEDDTQGWTRISSDDIDDMGTAGIISAILDRVGTETPVYLSVDIDVIDPGLCPGTGTPEAGGWTTRELIRILRGLEGLNVIGADIVEVSPPFDTNAEVTAVAAAQVAFEIVTSMVRRGLMEQGRTGKRASAKDEL</sequence>
<comment type="similarity">
    <text evidence="1">Belongs to the arginase family. Agmatinase subfamily.</text>
</comment>
<feature type="binding site" evidence="4">
    <location>
        <position position="106"/>
    </location>
    <ligand>
        <name>Mn(2+)</name>
        <dbReference type="ChEBI" id="CHEBI:29035"/>
        <label>1</label>
    </ligand>
</feature>
<dbReference type="EMBL" id="MU001672">
    <property type="protein sequence ID" value="KAF2460927.1"/>
    <property type="molecule type" value="Genomic_DNA"/>
</dbReference>
<feature type="binding site" evidence="4">
    <location>
        <position position="242"/>
    </location>
    <ligand>
        <name>Mn(2+)</name>
        <dbReference type="ChEBI" id="CHEBI:29035"/>
        <label>1</label>
    </ligand>
</feature>
<evidence type="ECO:0000256" key="3">
    <source>
        <dbReference type="ARBA" id="ARBA00022801"/>
    </source>
</evidence>
<dbReference type="PANTHER" id="PTHR11358">
    <property type="entry name" value="ARGINASE/AGMATINASE"/>
    <property type="match status" value="1"/>
</dbReference>
<dbReference type="GO" id="GO:0008783">
    <property type="term" value="F:agmatinase activity"/>
    <property type="evidence" value="ECO:0007669"/>
    <property type="project" value="TreeGrafter"/>
</dbReference>
<dbReference type="InterPro" id="IPR023696">
    <property type="entry name" value="Ureohydrolase_dom_sf"/>
</dbReference>
<dbReference type="InterPro" id="IPR006035">
    <property type="entry name" value="Ureohydrolase"/>
</dbReference>
<dbReference type="InterPro" id="IPR020855">
    <property type="entry name" value="Ureohydrolase_Mn_BS"/>
</dbReference>
<dbReference type="SUPFAM" id="SSF52768">
    <property type="entry name" value="Arginase/deacetylase"/>
    <property type="match status" value="1"/>
</dbReference>
<proteinExistence type="inferred from homology"/>
<dbReference type="PROSITE" id="PS01053">
    <property type="entry name" value="ARGINASE_1"/>
    <property type="match status" value="1"/>
</dbReference>
<protein>
    <submittedName>
        <fullName evidence="6">Ureohydrolase</fullName>
    </submittedName>
</protein>
<keyword evidence="4" id="KW-0464">Manganese</keyword>
<dbReference type="OrthoDB" id="288726at2759"/>
<evidence type="ECO:0000313" key="6">
    <source>
        <dbReference type="EMBL" id="KAF2460927.1"/>
    </source>
</evidence>
<evidence type="ECO:0000256" key="4">
    <source>
        <dbReference type="PIRSR" id="PIRSR036979-1"/>
    </source>
</evidence>
<evidence type="ECO:0000256" key="5">
    <source>
        <dbReference type="RuleBase" id="RU003684"/>
    </source>
</evidence>
<dbReference type="Gene3D" id="3.40.800.10">
    <property type="entry name" value="Ureohydrolase domain"/>
    <property type="match status" value="1"/>
</dbReference>
<dbReference type="Pfam" id="PF00491">
    <property type="entry name" value="Arginase"/>
    <property type="match status" value="1"/>
</dbReference>